<name>A0A226DNK1_FOLCA</name>
<dbReference type="GO" id="GO:0015179">
    <property type="term" value="F:L-amino acid transmembrane transporter activity"/>
    <property type="evidence" value="ECO:0007669"/>
    <property type="project" value="TreeGrafter"/>
</dbReference>
<evidence type="ECO:0000256" key="11">
    <source>
        <dbReference type="ARBA" id="ARBA00023180"/>
    </source>
</evidence>
<dbReference type="OMA" id="WYRDAYL"/>
<feature type="binding site" evidence="14">
    <location>
        <position position="324"/>
    </location>
    <ligand>
        <name>Na(+)</name>
        <dbReference type="ChEBI" id="CHEBI:29101"/>
        <label>1</label>
    </ligand>
</feature>
<dbReference type="EMBL" id="LNIX01000014">
    <property type="protein sequence ID" value="OXA47115.1"/>
    <property type="molecule type" value="Genomic_DNA"/>
</dbReference>
<feature type="binding site" evidence="14">
    <location>
        <position position="89"/>
    </location>
    <ligand>
        <name>Na(+)</name>
        <dbReference type="ChEBI" id="CHEBI:29101"/>
        <label>1</label>
    </ligand>
</feature>
<organism evidence="18 19">
    <name type="scientific">Folsomia candida</name>
    <name type="common">Springtail</name>
    <dbReference type="NCBI Taxonomy" id="158441"/>
    <lineage>
        <taxon>Eukaryota</taxon>
        <taxon>Metazoa</taxon>
        <taxon>Ecdysozoa</taxon>
        <taxon>Arthropoda</taxon>
        <taxon>Hexapoda</taxon>
        <taxon>Collembola</taxon>
        <taxon>Entomobryomorpha</taxon>
        <taxon>Isotomoidea</taxon>
        <taxon>Isotomidae</taxon>
        <taxon>Proisotominae</taxon>
        <taxon>Folsomia</taxon>
    </lineage>
</organism>
<dbReference type="GO" id="GO:0046872">
    <property type="term" value="F:metal ion binding"/>
    <property type="evidence" value="ECO:0007669"/>
    <property type="project" value="UniProtKB-KW"/>
</dbReference>
<feature type="binding site" evidence="14">
    <location>
        <position position="94"/>
    </location>
    <ligand>
        <name>Na(+)</name>
        <dbReference type="ChEBI" id="CHEBI:29101"/>
        <label>1</label>
    </ligand>
</feature>
<dbReference type="GO" id="GO:0089718">
    <property type="term" value="P:amino acid import across plasma membrane"/>
    <property type="evidence" value="ECO:0007669"/>
    <property type="project" value="TreeGrafter"/>
</dbReference>
<sequence length="692" mass="76898">MPEKDGDTTGGPGPPLETRPEVPPDGRGASAESLLVPGDSDENVNKEKSLNKWHDFESQYSLAMEQSAIIERETWGSQLEFLMSCIASAVGLGNIWRFPFIAGQNGGGAFLFPYIIVLFVIGRPMYMMELGLGQFVSGGPVKIWEMAPGFRGVGYTATFASFLLGSFYSCIMGWAFSYMIYSFFPTLPWDRDTWSPVGLNKVSVDKDPGAFFGYGHLGEVVGNPNHTQFRRGKGLDGPPVFATAMGLLVSWCIIWASMFAGMSGSGKVAYFTALFPYVVLFVLLIGGATLPGAWRGLKFFFTPDFAKIVTPKAWFQAVGQCFFSLGITFGGCIMFSSFNKFHHKLGRDIIIIGIMDTFTSMLAGTCLFMLLGHLEEQNLGKLENNKTVENYSDSAGAGMAFAVFPNVLEAFKPYPLPNIFSFLFFFMIVVLAVGSANGIIGAIVTVICDAFPKWKRKIVLTSLCVFSFFIGLLYTCRAGGHIIDIVDKFGTEQVVYMLAIFETVAIAYVYGLKNLCNDFEFMLGYHLSWYWIISWAIVPVLLVVIFISYMATWKPFYGHPLVAIICGWLLTFAAWLILPTVMVLVIWTRKSRSIVKRIKASFCPTRKWGPKDPAVREAWRRWKKTRPTEFAFTSEIMKALGLRKDELPGNTQAYWSDPNESMYQPDSKMPSSTDVVTPSEQQSGPVTEPPPT</sequence>
<feature type="transmembrane region" description="Helical" evidence="17">
    <location>
        <begin position="494"/>
        <end position="515"/>
    </location>
</feature>
<keyword evidence="14" id="KW-0479">Metal-binding</keyword>
<feature type="transmembrane region" description="Helical" evidence="17">
    <location>
        <begin position="561"/>
        <end position="587"/>
    </location>
</feature>
<evidence type="ECO:0000256" key="2">
    <source>
        <dbReference type="ARBA" id="ARBA00006459"/>
    </source>
</evidence>
<dbReference type="Proteomes" id="UP000198287">
    <property type="component" value="Unassembled WGS sequence"/>
</dbReference>
<dbReference type="PANTHER" id="PTHR11616">
    <property type="entry name" value="SODIUM/CHLORIDE DEPENDENT TRANSPORTER"/>
    <property type="match status" value="1"/>
</dbReference>
<protein>
    <recommendedName>
        <fullName evidence="15">Transporter</fullName>
    </recommendedName>
</protein>
<proteinExistence type="inferred from homology"/>
<evidence type="ECO:0000256" key="15">
    <source>
        <dbReference type="RuleBase" id="RU003732"/>
    </source>
</evidence>
<evidence type="ECO:0000313" key="18">
    <source>
        <dbReference type="EMBL" id="OXA47115.1"/>
    </source>
</evidence>
<keyword evidence="4 15" id="KW-0812">Transmembrane</keyword>
<evidence type="ECO:0000256" key="4">
    <source>
        <dbReference type="ARBA" id="ARBA00022692"/>
    </source>
</evidence>
<dbReference type="PROSITE" id="PS50267">
    <property type="entry name" value="NA_NEUROTRAN_SYMP_3"/>
    <property type="match status" value="1"/>
</dbReference>
<keyword evidence="6" id="KW-0029">Amino-acid transport</keyword>
<evidence type="ECO:0000256" key="5">
    <source>
        <dbReference type="ARBA" id="ARBA00022847"/>
    </source>
</evidence>
<feature type="region of interest" description="Disordered" evidence="16">
    <location>
        <begin position="649"/>
        <end position="692"/>
    </location>
</feature>
<feature type="binding site" evidence="14">
    <location>
        <position position="90"/>
    </location>
    <ligand>
        <name>Na(+)</name>
        <dbReference type="ChEBI" id="CHEBI:29101"/>
        <label>1</label>
    </ligand>
</feature>
<evidence type="ECO:0000256" key="13">
    <source>
        <dbReference type="ARBA" id="ARBA00037785"/>
    </source>
</evidence>
<gene>
    <name evidence="18" type="ORF">Fcan01_18487</name>
</gene>
<dbReference type="InterPro" id="IPR000175">
    <property type="entry name" value="Na/ntran_symport"/>
</dbReference>
<evidence type="ECO:0000256" key="17">
    <source>
        <dbReference type="SAM" id="Phobius"/>
    </source>
</evidence>
<keyword evidence="11" id="KW-0325">Glycoprotein</keyword>
<dbReference type="AlphaFoldDB" id="A0A226DNK1"/>
<keyword evidence="10 17" id="KW-0472">Membrane</keyword>
<keyword evidence="8 14" id="KW-0915">Sodium</keyword>
<dbReference type="SUPFAM" id="SSF161070">
    <property type="entry name" value="SNF-like"/>
    <property type="match status" value="1"/>
</dbReference>
<evidence type="ECO:0000256" key="10">
    <source>
        <dbReference type="ARBA" id="ARBA00023136"/>
    </source>
</evidence>
<feature type="binding site" evidence="14">
    <location>
        <position position="431"/>
    </location>
    <ligand>
        <name>Na(+)</name>
        <dbReference type="ChEBI" id="CHEBI:29101"/>
        <label>1</label>
    </ligand>
</feature>
<comment type="caution">
    <text evidence="18">The sequence shown here is derived from an EMBL/GenBank/DDBJ whole genome shotgun (WGS) entry which is preliminary data.</text>
</comment>
<keyword evidence="5 15" id="KW-0769">Symport</keyword>
<feature type="compositionally biased region" description="Polar residues" evidence="16">
    <location>
        <begin position="649"/>
        <end position="685"/>
    </location>
</feature>
<dbReference type="Pfam" id="PF00209">
    <property type="entry name" value="SNF"/>
    <property type="match status" value="1"/>
</dbReference>
<keyword evidence="3 15" id="KW-0813">Transport</keyword>
<feature type="transmembrane region" description="Helical" evidence="17">
    <location>
        <begin position="240"/>
        <end position="261"/>
    </location>
</feature>
<keyword evidence="19" id="KW-1185">Reference proteome</keyword>
<evidence type="ECO:0000256" key="16">
    <source>
        <dbReference type="SAM" id="MobiDB-lite"/>
    </source>
</evidence>
<evidence type="ECO:0000256" key="8">
    <source>
        <dbReference type="ARBA" id="ARBA00023053"/>
    </source>
</evidence>
<feature type="transmembrane region" description="Helical" evidence="17">
    <location>
        <begin position="349"/>
        <end position="371"/>
    </location>
</feature>
<dbReference type="PANTHER" id="PTHR11616:SF321">
    <property type="entry name" value="SODIUM-DEPENDENT NUTRIENT AMINO ACID TRANSPORTER 1-RELATED"/>
    <property type="match status" value="1"/>
</dbReference>
<comment type="subcellular location">
    <subcellularLocation>
        <location evidence="1">Membrane</location>
        <topology evidence="1">Multi-pass membrane protein</topology>
    </subcellularLocation>
</comment>
<dbReference type="OrthoDB" id="6581954at2759"/>
<feature type="transmembrane region" description="Helical" evidence="17">
    <location>
        <begin position="458"/>
        <end position="474"/>
    </location>
</feature>
<feature type="binding site" evidence="14">
    <location>
        <position position="435"/>
    </location>
    <ligand>
        <name>Na(+)</name>
        <dbReference type="ChEBI" id="CHEBI:29101"/>
        <label>1</label>
    </ligand>
</feature>
<evidence type="ECO:0000256" key="1">
    <source>
        <dbReference type="ARBA" id="ARBA00004141"/>
    </source>
</evidence>
<feature type="region of interest" description="Disordered" evidence="16">
    <location>
        <begin position="1"/>
        <end position="48"/>
    </location>
</feature>
<feature type="transmembrane region" description="Helical" evidence="17">
    <location>
        <begin position="314"/>
        <end position="337"/>
    </location>
</feature>
<keyword evidence="9" id="KW-0406">Ion transport</keyword>
<evidence type="ECO:0000256" key="9">
    <source>
        <dbReference type="ARBA" id="ARBA00023065"/>
    </source>
</evidence>
<reference evidence="18 19" key="1">
    <citation type="submission" date="2015-12" db="EMBL/GenBank/DDBJ databases">
        <title>The genome of Folsomia candida.</title>
        <authorList>
            <person name="Faddeeva A."/>
            <person name="Derks M.F."/>
            <person name="Anvar Y."/>
            <person name="Smit S."/>
            <person name="Van Straalen N."/>
            <person name="Roelofs D."/>
        </authorList>
    </citation>
    <scope>NUCLEOTIDE SEQUENCE [LARGE SCALE GENOMIC DNA]</scope>
    <source>
        <strain evidence="18 19">VU population</strain>
        <tissue evidence="18">Whole body</tissue>
    </source>
</reference>
<evidence type="ECO:0000256" key="7">
    <source>
        <dbReference type="ARBA" id="ARBA00022989"/>
    </source>
</evidence>
<accession>A0A226DNK1</accession>
<feature type="transmembrane region" description="Helical" evidence="17">
    <location>
        <begin position="153"/>
        <end position="181"/>
    </location>
</feature>
<evidence type="ECO:0000256" key="12">
    <source>
        <dbReference type="ARBA" id="ARBA00023201"/>
    </source>
</evidence>
<comment type="similarity">
    <text evidence="2 15">Belongs to the sodium:neurotransmitter symporter (SNF) (TC 2.A.22) family.</text>
</comment>
<keyword evidence="12" id="KW-0739">Sodium transport</keyword>
<feature type="transmembrane region" description="Helical" evidence="17">
    <location>
        <begin position="268"/>
        <end position="294"/>
    </location>
</feature>
<feature type="transmembrane region" description="Helical" evidence="17">
    <location>
        <begin position="111"/>
        <end position="132"/>
    </location>
</feature>
<evidence type="ECO:0000256" key="3">
    <source>
        <dbReference type="ARBA" id="ARBA00022448"/>
    </source>
</evidence>
<dbReference type="GO" id="GO:0005886">
    <property type="term" value="C:plasma membrane"/>
    <property type="evidence" value="ECO:0007669"/>
    <property type="project" value="TreeGrafter"/>
</dbReference>
<dbReference type="CDD" id="cd10324">
    <property type="entry name" value="SLC6sbd"/>
    <property type="match status" value="1"/>
</dbReference>
<dbReference type="GO" id="GO:0005283">
    <property type="term" value="F:amino acid:sodium symporter activity"/>
    <property type="evidence" value="ECO:0007669"/>
    <property type="project" value="TreeGrafter"/>
</dbReference>
<dbReference type="PRINTS" id="PR00176">
    <property type="entry name" value="NANEUSMPORT"/>
</dbReference>
<evidence type="ECO:0000256" key="14">
    <source>
        <dbReference type="PIRSR" id="PIRSR600175-1"/>
    </source>
</evidence>
<evidence type="ECO:0000313" key="19">
    <source>
        <dbReference type="Proteomes" id="UP000198287"/>
    </source>
</evidence>
<dbReference type="PROSITE" id="PS00610">
    <property type="entry name" value="NA_NEUROTRAN_SYMP_1"/>
    <property type="match status" value="1"/>
</dbReference>
<feature type="transmembrane region" description="Helical" evidence="17">
    <location>
        <begin position="419"/>
        <end position="446"/>
    </location>
</feature>
<dbReference type="InterPro" id="IPR037272">
    <property type="entry name" value="SNS_sf"/>
</dbReference>
<feature type="transmembrane region" description="Helical" evidence="17">
    <location>
        <begin position="527"/>
        <end position="549"/>
    </location>
</feature>
<comment type="function">
    <text evidence="13">Unusual broad substrate spectrum amino acid:sodium cotransporter that promotes absorption of the D isomers of essential amino acids. Neutral amino acids are the preferred substrates, especially methionine and phenylalanine.</text>
</comment>
<evidence type="ECO:0000256" key="6">
    <source>
        <dbReference type="ARBA" id="ARBA00022970"/>
    </source>
</evidence>
<keyword evidence="7 17" id="KW-1133">Transmembrane helix</keyword>